<dbReference type="SMART" id="SM00409">
    <property type="entry name" value="IG"/>
    <property type="match status" value="1"/>
</dbReference>
<reference evidence="11 12" key="1">
    <citation type="submission" date="2021-05" db="EMBL/GenBank/DDBJ databases">
        <authorList>
            <person name="Zahm M."/>
            <person name="Klopp C."/>
            <person name="Cabau C."/>
            <person name="Kuhl H."/>
            <person name="Suciu R."/>
            <person name="Ciorpac M."/>
            <person name="Holostenco D."/>
            <person name="Gessner J."/>
            <person name="Wuertz S."/>
            <person name="Hohne C."/>
            <person name="Stock M."/>
            <person name="Gislard M."/>
            <person name="Lluch J."/>
            <person name="Milhes M."/>
            <person name="Lampietro C."/>
            <person name="Lopez Roques C."/>
            <person name="Donnadieu C."/>
            <person name="Du K."/>
            <person name="Schartl M."/>
            <person name="Guiguen Y."/>
        </authorList>
    </citation>
    <scope>NUCLEOTIDE SEQUENCE [LARGE SCALE GENOMIC DNA]</scope>
    <source>
        <strain evidence="11">Hh-F2</strain>
        <tissue evidence="11">Blood</tissue>
    </source>
</reference>
<feature type="domain" description="Ig-like" evidence="10">
    <location>
        <begin position="26"/>
        <end position="118"/>
    </location>
</feature>
<dbReference type="Proteomes" id="UP001369086">
    <property type="component" value="Unassembled WGS sequence"/>
</dbReference>
<dbReference type="PROSITE" id="PS50835">
    <property type="entry name" value="IG_LIKE"/>
    <property type="match status" value="1"/>
</dbReference>
<dbReference type="Pfam" id="PF07686">
    <property type="entry name" value="V-set"/>
    <property type="match status" value="1"/>
</dbReference>
<evidence type="ECO:0000256" key="3">
    <source>
        <dbReference type="ARBA" id="ARBA00022729"/>
    </source>
</evidence>
<evidence type="ECO:0000256" key="8">
    <source>
        <dbReference type="ARBA" id="ARBA00023319"/>
    </source>
</evidence>
<dbReference type="EMBL" id="JAHFZB010000009">
    <property type="protein sequence ID" value="KAK6485533.1"/>
    <property type="molecule type" value="Genomic_DNA"/>
</dbReference>
<keyword evidence="7" id="KW-0325">Glycoprotein</keyword>
<dbReference type="PANTHER" id="PTHR11494:SF8">
    <property type="entry name" value="CYTOTOXIC T-LYMPHOCYTE PROTEIN 4"/>
    <property type="match status" value="1"/>
</dbReference>
<comment type="caution">
    <text evidence="11">The sequence shown here is derived from an EMBL/GenBank/DDBJ whole genome shotgun (WGS) entry which is preliminary data.</text>
</comment>
<keyword evidence="5 9" id="KW-0472">Membrane</keyword>
<proteinExistence type="predicted"/>
<keyword evidence="12" id="KW-1185">Reference proteome</keyword>
<sequence>MFTSATLMFISGCIINSQIVTGGSNITVKQYPQEIRSSHGASVAITCEFNYQGKVPFQTDVSWFRSHNRAINHFSKNEKISTTDNLHIYVSGNHSKWYTILVIQDLQLNDTDIYSCEVLLIVPPPITSRGNGTRLIVYDPEECQTKKCPWLKYFFVSLIACGGVVVAVLIMICAKHCWDTVRNKMKRTCNPSDEKNAVYEDMTLVKSSQKGSQLPPRKHAVIRVNFFFFFFKYVLQ</sequence>
<dbReference type="InterPro" id="IPR040216">
    <property type="entry name" value="CTLA4/CD28"/>
</dbReference>
<dbReference type="InterPro" id="IPR013783">
    <property type="entry name" value="Ig-like_fold"/>
</dbReference>
<keyword evidence="6" id="KW-1015">Disulfide bond</keyword>
<organism evidence="11 12">
    <name type="scientific">Huso huso</name>
    <name type="common">Beluga</name>
    <name type="synonym">Acipenser huso</name>
    <dbReference type="NCBI Taxonomy" id="61971"/>
    <lineage>
        <taxon>Eukaryota</taxon>
        <taxon>Metazoa</taxon>
        <taxon>Chordata</taxon>
        <taxon>Craniata</taxon>
        <taxon>Vertebrata</taxon>
        <taxon>Euteleostomi</taxon>
        <taxon>Actinopterygii</taxon>
        <taxon>Chondrostei</taxon>
        <taxon>Acipenseriformes</taxon>
        <taxon>Acipenseridae</taxon>
        <taxon>Huso</taxon>
    </lineage>
</organism>
<dbReference type="PANTHER" id="PTHR11494">
    <property type="entry name" value="CYTOTOXIC T-LYMPHOCYTE PROTEIN"/>
    <property type="match status" value="1"/>
</dbReference>
<evidence type="ECO:0000256" key="6">
    <source>
        <dbReference type="ARBA" id="ARBA00023157"/>
    </source>
</evidence>
<dbReference type="SUPFAM" id="SSF48726">
    <property type="entry name" value="Immunoglobulin"/>
    <property type="match status" value="1"/>
</dbReference>
<evidence type="ECO:0000256" key="9">
    <source>
        <dbReference type="SAM" id="Phobius"/>
    </source>
</evidence>
<evidence type="ECO:0000313" key="11">
    <source>
        <dbReference type="EMBL" id="KAK6485533.1"/>
    </source>
</evidence>
<accession>A0ABR0ZL36</accession>
<keyword evidence="2 9" id="KW-0812">Transmembrane</keyword>
<protein>
    <submittedName>
        <fullName evidence="11">T-cell-specific surface glycoprotein CD28-like</fullName>
    </submittedName>
</protein>
<evidence type="ECO:0000256" key="4">
    <source>
        <dbReference type="ARBA" id="ARBA00022989"/>
    </source>
</evidence>
<evidence type="ECO:0000256" key="5">
    <source>
        <dbReference type="ARBA" id="ARBA00023136"/>
    </source>
</evidence>
<dbReference type="InterPro" id="IPR007110">
    <property type="entry name" value="Ig-like_dom"/>
</dbReference>
<dbReference type="InterPro" id="IPR003599">
    <property type="entry name" value="Ig_sub"/>
</dbReference>
<evidence type="ECO:0000256" key="7">
    <source>
        <dbReference type="ARBA" id="ARBA00023180"/>
    </source>
</evidence>
<evidence type="ECO:0000256" key="2">
    <source>
        <dbReference type="ARBA" id="ARBA00022692"/>
    </source>
</evidence>
<dbReference type="Gene3D" id="2.60.40.10">
    <property type="entry name" value="Immunoglobulins"/>
    <property type="match status" value="1"/>
</dbReference>
<evidence type="ECO:0000256" key="1">
    <source>
        <dbReference type="ARBA" id="ARBA00004479"/>
    </source>
</evidence>
<name>A0ABR0ZL36_HUSHU</name>
<gene>
    <name evidence="11" type="ORF">HHUSO_G11340</name>
</gene>
<keyword evidence="8" id="KW-0393">Immunoglobulin domain</keyword>
<keyword evidence="4 9" id="KW-1133">Transmembrane helix</keyword>
<evidence type="ECO:0000259" key="10">
    <source>
        <dbReference type="PROSITE" id="PS50835"/>
    </source>
</evidence>
<dbReference type="InterPro" id="IPR036179">
    <property type="entry name" value="Ig-like_dom_sf"/>
</dbReference>
<evidence type="ECO:0000313" key="12">
    <source>
        <dbReference type="Proteomes" id="UP001369086"/>
    </source>
</evidence>
<keyword evidence="3" id="KW-0732">Signal</keyword>
<feature type="transmembrane region" description="Helical" evidence="9">
    <location>
        <begin position="153"/>
        <end position="178"/>
    </location>
</feature>
<comment type="subcellular location">
    <subcellularLocation>
        <location evidence="1">Membrane</location>
        <topology evidence="1">Single-pass type I membrane protein</topology>
    </subcellularLocation>
</comment>
<dbReference type="InterPro" id="IPR013106">
    <property type="entry name" value="Ig_V-set"/>
</dbReference>